<evidence type="ECO:0008006" key="3">
    <source>
        <dbReference type="Google" id="ProtNLM"/>
    </source>
</evidence>
<dbReference type="InterPro" id="IPR036397">
    <property type="entry name" value="RNaseH_sf"/>
</dbReference>
<gene>
    <name evidence="1" type="ORF">PITG_03025</name>
</gene>
<organism evidence="1 2">
    <name type="scientific">Phytophthora infestans (strain T30-4)</name>
    <name type="common">Potato late blight agent</name>
    <dbReference type="NCBI Taxonomy" id="403677"/>
    <lineage>
        <taxon>Eukaryota</taxon>
        <taxon>Sar</taxon>
        <taxon>Stramenopiles</taxon>
        <taxon>Oomycota</taxon>
        <taxon>Peronosporomycetes</taxon>
        <taxon>Peronosporales</taxon>
        <taxon>Peronosporaceae</taxon>
        <taxon>Phytophthora</taxon>
    </lineage>
</organism>
<dbReference type="OrthoDB" id="441971at2759"/>
<dbReference type="EMBL" id="DS028121">
    <property type="protein sequence ID" value="EEY65529.1"/>
    <property type="molecule type" value="Genomic_DNA"/>
</dbReference>
<dbReference type="GeneID" id="9464372"/>
<reference evidence="2" key="1">
    <citation type="journal article" date="2009" name="Nature">
        <title>Genome sequence and analysis of the Irish potato famine pathogen Phytophthora infestans.</title>
        <authorList>
            <consortium name="The Broad Institute Genome Sequencing Platform"/>
            <person name="Haas B.J."/>
            <person name="Kamoun S."/>
            <person name="Zody M.C."/>
            <person name="Jiang R.H."/>
            <person name="Handsaker R.E."/>
            <person name="Cano L.M."/>
            <person name="Grabherr M."/>
            <person name="Kodira C.D."/>
            <person name="Raffaele S."/>
            <person name="Torto-Alalibo T."/>
            <person name="Bozkurt T.O."/>
            <person name="Ah-Fong A.M."/>
            <person name="Alvarado L."/>
            <person name="Anderson V.L."/>
            <person name="Armstrong M.R."/>
            <person name="Avrova A."/>
            <person name="Baxter L."/>
            <person name="Beynon J."/>
            <person name="Boevink P.C."/>
            <person name="Bollmann S.R."/>
            <person name="Bos J.I."/>
            <person name="Bulone V."/>
            <person name="Cai G."/>
            <person name="Cakir C."/>
            <person name="Carrington J.C."/>
            <person name="Chawner M."/>
            <person name="Conti L."/>
            <person name="Costanzo S."/>
            <person name="Ewan R."/>
            <person name="Fahlgren N."/>
            <person name="Fischbach M.A."/>
            <person name="Fugelstad J."/>
            <person name="Gilroy E.M."/>
            <person name="Gnerre S."/>
            <person name="Green P.J."/>
            <person name="Grenville-Briggs L.J."/>
            <person name="Griffith J."/>
            <person name="Grunwald N.J."/>
            <person name="Horn K."/>
            <person name="Horner N.R."/>
            <person name="Hu C.H."/>
            <person name="Huitema E."/>
            <person name="Jeong D.H."/>
            <person name="Jones A.M."/>
            <person name="Jones J.D."/>
            <person name="Jones R.W."/>
            <person name="Karlsson E.K."/>
            <person name="Kunjeti S.G."/>
            <person name="Lamour K."/>
            <person name="Liu Z."/>
            <person name="Ma L."/>
            <person name="Maclean D."/>
            <person name="Chibucos M.C."/>
            <person name="McDonald H."/>
            <person name="McWalters J."/>
            <person name="Meijer H.J."/>
            <person name="Morgan W."/>
            <person name="Morris P.F."/>
            <person name="Munro C.A."/>
            <person name="O'Neill K."/>
            <person name="Ospina-Giraldo M."/>
            <person name="Pinzon A."/>
            <person name="Pritchard L."/>
            <person name="Ramsahoye B."/>
            <person name="Ren Q."/>
            <person name="Restrepo S."/>
            <person name="Roy S."/>
            <person name="Sadanandom A."/>
            <person name="Savidor A."/>
            <person name="Schornack S."/>
            <person name="Schwartz D.C."/>
            <person name="Schumann U.D."/>
            <person name="Schwessinger B."/>
            <person name="Seyer L."/>
            <person name="Sharpe T."/>
            <person name="Silvar C."/>
            <person name="Song J."/>
            <person name="Studholme D.J."/>
            <person name="Sykes S."/>
            <person name="Thines M."/>
            <person name="van de Vondervoort P.J."/>
            <person name="Phuntumart V."/>
            <person name="Wawra S."/>
            <person name="Weide R."/>
            <person name="Win J."/>
            <person name="Young C."/>
            <person name="Zhou S."/>
            <person name="Fry W."/>
            <person name="Meyers B.C."/>
            <person name="van West P."/>
            <person name="Ristaino J."/>
            <person name="Govers F."/>
            <person name="Birch P.R."/>
            <person name="Whisson S.C."/>
            <person name="Judelson H.S."/>
            <person name="Nusbaum C."/>
        </authorList>
    </citation>
    <scope>NUCLEOTIDE SEQUENCE [LARGE SCALE GENOMIC DNA]</scope>
    <source>
        <strain evidence="2">T30-4</strain>
    </source>
</reference>
<dbReference type="VEuPathDB" id="FungiDB:PITG_03025"/>
<dbReference type="Proteomes" id="UP000006643">
    <property type="component" value="Unassembled WGS sequence"/>
</dbReference>
<dbReference type="HOGENOM" id="CLU_2077682_0_0_1"/>
<evidence type="ECO:0000313" key="2">
    <source>
        <dbReference type="Proteomes" id="UP000006643"/>
    </source>
</evidence>
<dbReference type="KEGG" id="pif:PITG_03025"/>
<dbReference type="Gene3D" id="3.30.420.10">
    <property type="entry name" value="Ribonuclease H-like superfamily/Ribonuclease H"/>
    <property type="match status" value="1"/>
</dbReference>
<name>D0MZ66_PHYIT</name>
<dbReference type="AlphaFoldDB" id="D0MZ66"/>
<dbReference type="GO" id="GO:0003676">
    <property type="term" value="F:nucleic acid binding"/>
    <property type="evidence" value="ECO:0007669"/>
    <property type="project" value="InterPro"/>
</dbReference>
<evidence type="ECO:0000313" key="1">
    <source>
        <dbReference type="EMBL" id="EEY65529.1"/>
    </source>
</evidence>
<accession>D0MZ66</accession>
<dbReference type="RefSeq" id="XP_002906128.1">
    <property type="nucleotide sequence ID" value="XM_002906082.1"/>
</dbReference>
<protein>
    <recommendedName>
        <fullName evidence="3">Integrase catalytic domain-containing protein</fullName>
    </recommendedName>
</protein>
<keyword evidence="2" id="KW-1185">Reference proteome</keyword>
<dbReference type="InParanoid" id="D0MZ66"/>
<sequence length="118" mass="13143">MNGKKNWDIWVDCTVYAYNSGQHSTVKSSPNELMMGRRLGSPSELLRRASVAEAARKPKGLSADFTYVMSSVTGRLAAEKRGVEYFVGEQELMTFGRRQGLLELSPLPSFPASREPEK</sequence>
<proteinExistence type="predicted"/>